<feature type="region of interest" description="Disordered" evidence="1">
    <location>
        <begin position="404"/>
        <end position="469"/>
    </location>
</feature>
<dbReference type="Proteomes" id="UP001324427">
    <property type="component" value="Unassembled WGS sequence"/>
</dbReference>
<dbReference type="EMBL" id="JAVFHQ010000007">
    <property type="protein sequence ID" value="KAK4548574.1"/>
    <property type="molecule type" value="Genomic_DNA"/>
</dbReference>
<feature type="region of interest" description="Disordered" evidence="1">
    <location>
        <begin position="577"/>
        <end position="804"/>
    </location>
</feature>
<feature type="region of interest" description="Disordered" evidence="1">
    <location>
        <begin position="48"/>
        <end position="90"/>
    </location>
</feature>
<name>A0AAV9JTG8_9PEZI</name>
<feature type="region of interest" description="Disordered" evidence="1">
    <location>
        <begin position="243"/>
        <end position="389"/>
    </location>
</feature>
<feature type="compositionally biased region" description="Low complexity" evidence="1">
    <location>
        <begin position="379"/>
        <end position="389"/>
    </location>
</feature>
<feature type="compositionally biased region" description="Polar residues" evidence="1">
    <location>
        <begin position="139"/>
        <end position="158"/>
    </location>
</feature>
<evidence type="ECO:0000313" key="3">
    <source>
        <dbReference type="Proteomes" id="UP001324427"/>
    </source>
</evidence>
<protein>
    <recommendedName>
        <fullName evidence="4">LPXTG-motif cell wall anchor domain protein</fullName>
    </recommendedName>
</protein>
<organism evidence="2 3">
    <name type="scientific">Oleoguttula mirabilis</name>
    <dbReference type="NCBI Taxonomy" id="1507867"/>
    <lineage>
        <taxon>Eukaryota</taxon>
        <taxon>Fungi</taxon>
        <taxon>Dikarya</taxon>
        <taxon>Ascomycota</taxon>
        <taxon>Pezizomycotina</taxon>
        <taxon>Dothideomycetes</taxon>
        <taxon>Dothideomycetidae</taxon>
        <taxon>Mycosphaerellales</taxon>
        <taxon>Teratosphaeriaceae</taxon>
        <taxon>Oleoguttula</taxon>
    </lineage>
</organism>
<evidence type="ECO:0008006" key="4">
    <source>
        <dbReference type="Google" id="ProtNLM"/>
    </source>
</evidence>
<feature type="compositionally biased region" description="Low complexity" evidence="1">
    <location>
        <begin position="123"/>
        <end position="138"/>
    </location>
</feature>
<accession>A0AAV9JTG8</accession>
<feature type="compositionally biased region" description="Polar residues" evidence="1">
    <location>
        <begin position="631"/>
        <end position="644"/>
    </location>
</feature>
<proteinExistence type="predicted"/>
<evidence type="ECO:0000256" key="1">
    <source>
        <dbReference type="SAM" id="MobiDB-lite"/>
    </source>
</evidence>
<feature type="compositionally biased region" description="Polar residues" evidence="1">
    <location>
        <begin position="341"/>
        <end position="355"/>
    </location>
</feature>
<evidence type="ECO:0000313" key="2">
    <source>
        <dbReference type="EMBL" id="KAK4548574.1"/>
    </source>
</evidence>
<gene>
    <name evidence="2" type="ORF">LTR36_009484</name>
</gene>
<keyword evidence="3" id="KW-1185">Reference proteome</keyword>
<sequence>MASEDAEDCYFFDAQASRDETLGGRVAGQTGYMTRMNSTRPTIATVQLNQPPPPLRLPALRPQTSTSTTRTRPRTSDGLSRLSSVRAEQRDSVREFVPAIPAIPARFLSISNTGERAPRRESTLSPTSTPNLSHSSSNGVNGTKRVSTAQHTEGSQAPDSARRTSLFATPYADKRTPAVPETLLNDGGGQDMARHSKGREADLFLELAQGDEVRRPGRGERVASHLSQVGKRRSLPADSMLTSAAERRPRTSGGIVGGRPASRLDGFPSDLSRHVDRYRGTPSRANFEQDDAVSVTGRSVSGRAQRFSTLADRSPMSPSRLGDRMRSPDLPSFGRRRPSFGTGQAHAQNVRQSHLSGKEPESQDESPAESSEPKRSLPDSASVDSDTADTVWDELDDLKSRIKKLEHTGKLPPASGAAVSGDSSERPRTATTAPTTIDYSPKHERKPEPEPQVNPATNTQGTVGGPNVASIHPLLHSTLAKAKPLLNATLYRSLEATASDALHLAAMTGSAGPQGTAFSAASIINGVTVSDRHVRRKADTMCRNLTDLCLALCEGKHEAPSSIASPITFEPVRSSPTIRYSRSNIGPGDAVSRMSNRPMSRLEARRTSILGLQSTSSRDNSPRGAGDDVSASEQEGTPSQSQNPPRELRRVSRPGSRLLSARMPRYDSISGDEDPTVRPPSRAMTDAGNMRNKLGGQRDYNSPGQDSSPSLRNSLAARRTNAGVHESNREMSRVASLSSDNGRRRWTKETTPPVLEEEGNGSDYQPLSQPKRRITSLGQFSARRSMEAPNRATSLSSRRHVIVE</sequence>
<comment type="caution">
    <text evidence="2">The sequence shown here is derived from an EMBL/GenBank/DDBJ whole genome shotgun (WGS) entry which is preliminary data.</text>
</comment>
<feature type="compositionally biased region" description="Low complexity" evidence="1">
    <location>
        <begin position="57"/>
        <end position="70"/>
    </location>
</feature>
<feature type="region of interest" description="Disordered" evidence="1">
    <location>
        <begin position="111"/>
        <end position="164"/>
    </location>
</feature>
<feature type="compositionally biased region" description="Basic and acidic residues" evidence="1">
    <location>
        <begin position="440"/>
        <end position="449"/>
    </location>
</feature>
<feature type="compositionally biased region" description="Polar residues" evidence="1">
    <location>
        <begin position="610"/>
        <end position="619"/>
    </location>
</feature>
<dbReference type="AlphaFoldDB" id="A0AAV9JTG8"/>
<reference evidence="2 3" key="1">
    <citation type="submission" date="2021-11" db="EMBL/GenBank/DDBJ databases">
        <title>Black yeast isolated from Biological Soil Crust.</title>
        <authorList>
            <person name="Kurbessoian T."/>
        </authorList>
    </citation>
    <scope>NUCLEOTIDE SEQUENCE [LARGE SCALE GENOMIC DNA]</scope>
    <source>
        <strain evidence="2 3">CCFEE 5522</strain>
    </source>
</reference>
<feature type="compositionally biased region" description="Polar residues" evidence="1">
    <location>
        <begin position="699"/>
        <end position="713"/>
    </location>
</feature>